<protein>
    <submittedName>
        <fullName evidence="1">Uncharacterized protein</fullName>
    </submittedName>
</protein>
<accession>A0A067TEV7</accession>
<organism evidence="1 2">
    <name type="scientific">Galerina marginata (strain CBS 339.88)</name>
    <dbReference type="NCBI Taxonomy" id="685588"/>
    <lineage>
        <taxon>Eukaryota</taxon>
        <taxon>Fungi</taxon>
        <taxon>Dikarya</taxon>
        <taxon>Basidiomycota</taxon>
        <taxon>Agaricomycotina</taxon>
        <taxon>Agaricomycetes</taxon>
        <taxon>Agaricomycetidae</taxon>
        <taxon>Agaricales</taxon>
        <taxon>Agaricineae</taxon>
        <taxon>Strophariaceae</taxon>
        <taxon>Galerina</taxon>
    </lineage>
</organism>
<dbReference type="Proteomes" id="UP000027222">
    <property type="component" value="Unassembled WGS sequence"/>
</dbReference>
<reference evidence="2" key="1">
    <citation type="journal article" date="2014" name="Proc. Natl. Acad. Sci. U.S.A.">
        <title>Extensive sampling of basidiomycete genomes demonstrates inadequacy of the white-rot/brown-rot paradigm for wood decay fungi.</title>
        <authorList>
            <person name="Riley R."/>
            <person name="Salamov A.A."/>
            <person name="Brown D.W."/>
            <person name="Nagy L.G."/>
            <person name="Floudas D."/>
            <person name="Held B.W."/>
            <person name="Levasseur A."/>
            <person name="Lombard V."/>
            <person name="Morin E."/>
            <person name="Otillar R."/>
            <person name="Lindquist E.A."/>
            <person name="Sun H."/>
            <person name="LaButti K.M."/>
            <person name="Schmutz J."/>
            <person name="Jabbour D."/>
            <person name="Luo H."/>
            <person name="Baker S.E."/>
            <person name="Pisabarro A.G."/>
            <person name="Walton J.D."/>
            <person name="Blanchette R.A."/>
            <person name="Henrissat B."/>
            <person name="Martin F."/>
            <person name="Cullen D."/>
            <person name="Hibbett D.S."/>
            <person name="Grigoriev I.V."/>
        </authorList>
    </citation>
    <scope>NUCLEOTIDE SEQUENCE [LARGE SCALE GENOMIC DNA]</scope>
    <source>
        <strain evidence="2">CBS 339.88</strain>
    </source>
</reference>
<dbReference type="EMBL" id="KL142374">
    <property type="protein sequence ID" value="KDR78419.1"/>
    <property type="molecule type" value="Genomic_DNA"/>
</dbReference>
<sequence length="91" mass="10326">MQNSTTLEAHHSLQYLKANQPISICVRVIINNYHYPAGSPRGPKSVRLNNFPFFPFEPRSMPSSPSETPSLPNTRSCWYARLMGSDCLKSR</sequence>
<evidence type="ECO:0000313" key="1">
    <source>
        <dbReference type="EMBL" id="KDR78419.1"/>
    </source>
</evidence>
<keyword evidence="2" id="KW-1185">Reference proteome</keyword>
<dbReference type="HOGENOM" id="CLU_2427180_0_0_1"/>
<gene>
    <name evidence="1" type="ORF">GALMADRAFT_1249361</name>
</gene>
<proteinExistence type="predicted"/>
<dbReference type="AlphaFoldDB" id="A0A067TEV7"/>
<name>A0A067TEV7_GALM3</name>
<evidence type="ECO:0000313" key="2">
    <source>
        <dbReference type="Proteomes" id="UP000027222"/>
    </source>
</evidence>